<evidence type="ECO:0000313" key="1">
    <source>
        <dbReference type="EMBL" id="SVA96460.1"/>
    </source>
</evidence>
<gene>
    <name evidence="1" type="ORF">METZ01_LOCUS149314</name>
</gene>
<dbReference type="EMBL" id="UINC01023890">
    <property type="protein sequence ID" value="SVA96460.1"/>
    <property type="molecule type" value="Genomic_DNA"/>
</dbReference>
<sequence length="84" mass="9091">MILILSPSTTSTTFSPNKLSGFPVRKNRRYGITSVNFASTTSGIIFIPPELITLSNRPNQRKDDSSINSTKSFVTMGLGLKAVA</sequence>
<protein>
    <submittedName>
        <fullName evidence="1">Uncharacterized protein</fullName>
    </submittedName>
</protein>
<dbReference type="AlphaFoldDB" id="A0A382A4K9"/>
<reference evidence="1" key="1">
    <citation type="submission" date="2018-05" db="EMBL/GenBank/DDBJ databases">
        <authorList>
            <person name="Lanie J.A."/>
            <person name="Ng W.-L."/>
            <person name="Kazmierczak K.M."/>
            <person name="Andrzejewski T.M."/>
            <person name="Davidsen T.M."/>
            <person name="Wayne K.J."/>
            <person name="Tettelin H."/>
            <person name="Glass J.I."/>
            <person name="Rusch D."/>
            <person name="Podicherti R."/>
            <person name="Tsui H.-C.T."/>
            <person name="Winkler M.E."/>
        </authorList>
    </citation>
    <scope>NUCLEOTIDE SEQUENCE</scope>
</reference>
<organism evidence="1">
    <name type="scientific">marine metagenome</name>
    <dbReference type="NCBI Taxonomy" id="408172"/>
    <lineage>
        <taxon>unclassified sequences</taxon>
        <taxon>metagenomes</taxon>
        <taxon>ecological metagenomes</taxon>
    </lineage>
</organism>
<proteinExistence type="predicted"/>
<accession>A0A382A4K9</accession>
<name>A0A382A4K9_9ZZZZ</name>